<evidence type="ECO:0000313" key="8">
    <source>
        <dbReference type="Proteomes" id="UP001595075"/>
    </source>
</evidence>
<keyword evidence="6" id="KW-0539">Nucleus</keyword>
<evidence type="ECO:0000256" key="3">
    <source>
        <dbReference type="ARBA" id="ARBA00023015"/>
    </source>
</evidence>
<name>A0ABR4C3V2_9HELO</name>
<dbReference type="EMBL" id="JAZHXI010000013">
    <property type="protein sequence ID" value="KAL2064563.1"/>
    <property type="molecule type" value="Genomic_DNA"/>
</dbReference>
<accession>A0ABR4C3V2</accession>
<keyword evidence="1" id="KW-0479">Metal-binding</keyword>
<dbReference type="InterPro" id="IPR052360">
    <property type="entry name" value="Transcr_Regulatory_Proteins"/>
</dbReference>
<dbReference type="PANTHER" id="PTHR36206">
    <property type="entry name" value="ASPERCRYPTIN BIOSYNTHESIS CLUSTER-SPECIFIC TRANSCRIPTION REGULATOR ATNN-RELATED"/>
    <property type="match status" value="1"/>
</dbReference>
<keyword evidence="3" id="KW-0805">Transcription regulation</keyword>
<keyword evidence="2" id="KW-0862">Zinc</keyword>
<keyword evidence="5" id="KW-0804">Transcription</keyword>
<proteinExistence type="predicted"/>
<keyword evidence="8" id="KW-1185">Reference proteome</keyword>
<dbReference type="Proteomes" id="UP001595075">
    <property type="component" value="Unassembled WGS sequence"/>
</dbReference>
<evidence type="ECO:0000256" key="4">
    <source>
        <dbReference type="ARBA" id="ARBA00023125"/>
    </source>
</evidence>
<dbReference type="PANTHER" id="PTHR36206:SF4">
    <property type="entry name" value="HYPOTHETICAL CONSERVED PROTEIN (EUROFUNG)-RELATED"/>
    <property type="match status" value="1"/>
</dbReference>
<evidence type="ECO:0000256" key="1">
    <source>
        <dbReference type="ARBA" id="ARBA00022723"/>
    </source>
</evidence>
<evidence type="ECO:0000256" key="6">
    <source>
        <dbReference type="ARBA" id="ARBA00023242"/>
    </source>
</evidence>
<gene>
    <name evidence="7" type="ORF">VTL71DRAFT_3700</name>
</gene>
<organism evidence="7 8">
    <name type="scientific">Oculimacula yallundae</name>
    <dbReference type="NCBI Taxonomy" id="86028"/>
    <lineage>
        <taxon>Eukaryota</taxon>
        <taxon>Fungi</taxon>
        <taxon>Dikarya</taxon>
        <taxon>Ascomycota</taxon>
        <taxon>Pezizomycotina</taxon>
        <taxon>Leotiomycetes</taxon>
        <taxon>Helotiales</taxon>
        <taxon>Ploettnerulaceae</taxon>
        <taxon>Oculimacula</taxon>
    </lineage>
</organism>
<protein>
    <submittedName>
        <fullName evidence="7">Uncharacterized protein</fullName>
    </submittedName>
</protein>
<evidence type="ECO:0000313" key="7">
    <source>
        <dbReference type="EMBL" id="KAL2064563.1"/>
    </source>
</evidence>
<comment type="caution">
    <text evidence="7">The sequence shown here is derived from an EMBL/GenBank/DDBJ whole genome shotgun (WGS) entry which is preliminary data.</text>
</comment>
<sequence length="455" mass="51949">MRKFSNPKLLPKGPVPVARVLWAAPIIIAKPVLSNNAARGQPQDLEYFQYFQEQTILELCGGFEEPLWDRYLLQACQEAPFVRHIALSLAALGRAERTTLARESEQHEAYALHKYSSSLPEIRKYLAGTKNPDPRMFLVTGLLIFLFEFQQGNRMMATKQLRTTLALFKNMRKIRSEKYTHVHRLNYPDTFEEAIVEMVVRLENHITLDLVDQTARIKGNGSSALGIVHVHHAWPVIFPTEFSTVFEAQRLHNYIQYWGSPNFPSDASRCISAYSQLALGKACDIPKPRIVSFCEYSRGLRELTSWRRSFLPLLAKLRAGKSSELACALIIYIQSLCFTMVIKRRLGWVLDDSVPSPGVVVEEYDESVDDVCRTMVDAGRELCVDKHFMRCFTFDPGVLPTLLLVMFGTEDLDIRFEITEILRDMIPRKESVWDSVDVSKLADVLYSHGSSLRIP</sequence>
<keyword evidence="4" id="KW-0238">DNA-binding</keyword>
<evidence type="ECO:0000256" key="5">
    <source>
        <dbReference type="ARBA" id="ARBA00023163"/>
    </source>
</evidence>
<evidence type="ECO:0000256" key="2">
    <source>
        <dbReference type="ARBA" id="ARBA00022833"/>
    </source>
</evidence>
<reference evidence="7 8" key="1">
    <citation type="journal article" date="2024" name="Commun. Biol.">
        <title>Comparative genomic analysis of thermophilic fungi reveals convergent evolutionary adaptations and gene losses.</title>
        <authorList>
            <person name="Steindorff A.S."/>
            <person name="Aguilar-Pontes M.V."/>
            <person name="Robinson A.J."/>
            <person name="Andreopoulos B."/>
            <person name="LaButti K."/>
            <person name="Kuo A."/>
            <person name="Mondo S."/>
            <person name="Riley R."/>
            <person name="Otillar R."/>
            <person name="Haridas S."/>
            <person name="Lipzen A."/>
            <person name="Grimwood J."/>
            <person name="Schmutz J."/>
            <person name="Clum A."/>
            <person name="Reid I.D."/>
            <person name="Moisan M.C."/>
            <person name="Butler G."/>
            <person name="Nguyen T.T.M."/>
            <person name="Dewar K."/>
            <person name="Conant G."/>
            <person name="Drula E."/>
            <person name="Henrissat B."/>
            <person name="Hansel C."/>
            <person name="Singer S."/>
            <person name="Hutchinson M.I."/>
            <person name="de Vries R.P."/>
            <person name="Natvig D.O."/>
            <person name="Powell A.J."/>
            <person name="Tsang A."/>
            <person name="Grigoriev I.V."/>
        </authorList>
    </citation>
    <scope>NUCLEOTIDE SEQUENCE [LARGE SCALE GENOMIC DNA]</scope>
    <source>
        <strain evidence="7 8">CBS 494.80</strain>
    </source>
</reference>